<comment type="caution">
    <text evidence="3">The sequence shown here is derived from an EMBL/GenBank/DDBJ whole genome shotgun (WGS) entry which is preliminary data.</text>
</comment>
<dbReference type="AlphaFoldDB" id="A0AAN8WPN4"/>
<protein>
    <recommendedName>
        <fullName evidence="5">Transcription termination factor 5, mitochondrial</fullName>
    </recommendedName>
</protein>
<evidence type="ECO:0000256" key="2">
    <source>
        <dbReference type="ARBA" id="ARBA00022946"/>
    </source>
</evidence>
<dbReference type="InterPro" id="IPR003690">
    <property type="entry name" value="MTERF"/>
</dbReference>
<keyword evidence="4" id="KW-1185">Reference proteome</keyword>
<accession>A0AAN8WPN4</accession>
<gene>
    <name evidence="3" type="ORF">SK128_002427</name>
</gene>
<reference evidence="3 4" key="1">
    <citation type="submission" date="2023-11" db="EMBL/GenBank/DDBJ databases">
        <title>Halocaridina rubra genome assembly.</title>
        <authorList>
            <person name="Smith C."/>
        </authorList>
    </citation>
    <scope>NUCLEOTIDE SEQUENCE [LARGE SCALE GENOMIC DNA]</scope>
    <source>
        <strain evidence="3">EP-1</strain>
        <tissue evidence="3">Whole</tissue>
    </source>
</reference>
<evidence type="ECO:0000313" key="4">
    <source>
        <dbReference type="Proteomes" id="UP001381693"/>
    </source>
</evidence>
<comment type="similarity">
    <text evidence="1">Belongs to the mTERF family.</text>
</comment>
<dbReference type="PANTHER" id="PTHR15437:SF7">
    <property type="entry name" value="TRANSCRIPTION TERMINATION FACTOR 5, MITOCHONDRIAL"/>
    <property type="match status" value="1"/>
</dbReference>
<sequence>MTMSHTFQCISSWGYRFQKKAIILNTCRFIEAKWYTKTQSQESPEEVSSSNPKFEKLSLNTEARLPLLSEFFGISKGRAHELMKKEPRLQEVHKCDLFRNIQTLKKYGIDPDEVRKNLQLLYFCPLTVEHRVAILNELGFKNLSAYHCRTFSKLYKSTFSLLRTYKLVSSTYDVTEVLSSLNTPRDILDDFKLPRNLDDLTVSEVHRMLSFTFLCWYFDCEQDSVDYIYNIYPPTQVKSMSLQKAFFEKLKNHWNFDNEEIRKHGFLLCGSPTNLELIEENVKHLVGVNPRTVVHYTPRILLTPYHKLCQIVNMLMDINISQAAVLQNPNIFTLQPQTIKERIEQLQETPEFSGLLSHPRVLRLIYFSTKAKHRLDVLRVLKDSRSIPSLNILTGDQEKFENYVAFGYLRTNRRDIVTFLSKELSVDSSIIRKSLRIPSHKLHLSLVSVKKNIAYLYEKGFSREQVLMCLETLLYPHEVVTQQFQLLRDKMKSSLDKDITEYPMALQFLLYFMDKDIPY</sequence>
<organism evidence="3 4">
    <name type="scientific">Halocaridina rubra</name>
    <name type="common">Hawaiian red shrimp</name>
    <dbReference type="NCBI Taxonomy" id="373956"/>
    <lineage>
        <taxon>Eukaryota</taxon>
        <taxon>Metazoa</taxon>
        <taxon>Ecdysozoa</taxon>
        <taxon>Arthropoda</taxon>
        <taxon>Crustacea</taxon>
        <taxon>Multicrustacea</taxon>
        <taxon>Malacostraca</taxon>
        <taxon>Eumalacostraca</taxon>
        <taxon>Eucarida</taxon>
        <taxon>Decapoda</taxon>
        <taxon>Pleocyemata</taxon>
        <taxon>Caridea</taxon>
        <taxon>Atyoidea</taxon>
        <taxon>Atyidae</taxon>
        <taxon>Halocaridina</taxon>
    </lineage>
</organism>
<dbReference type="InterPro" id="IPR038538">
    <property type="entry name" value="MTERF_sf"/>
</dbReference>
<dbReference type="GO" id="GO:0006393">
    <property type="term" value="P:termination of mitochondrial transcription"/>
    <property type="evidence" value="ECO:0007669"/>
    <property type="project" value="TreeGrafter"/>
</dbReference>
<dbReference type="Proteomes" id="UP001381693">
    <property type="component" value="Unassembled WGS sequence"/>
</dbReference>
<evidence type="ECO:0008006" key="5">
    <source>
        <dbReference type="Google" id="ProtNLM"/>
    </source>
</evidence>
<evidence type="ECO:0000256" key="1">
    <source>
        <dbReference type="ARBA" id="ARBA00007692"/>
    </source>
</evidence>
<dbReference type="EMBL" id="JAXCGZ010015705">
    <property type="protein sequence ID" value="KAK7069897.1"/>
    <property type="molecule type" value="Genomic_DNA"/>
</dbReference>
<dbReference type="PANTHER" id="PTHR15437">
    <property type="entry name" value="TRANSCRIPTION TERMINATION FACTOR, MITOCHONDRIAL"/>
    <property type="match status" value="1"/>
</dbReference>
<name>A0AAN8WPN4_HALRR</name>
<dbReference type="Gene3D" id="1.25.70.10">
    <property type="entry name" value="Transcription termination factor 3, mitochondrial"/>
    <property type="match status" value="2"/>
</dbReference>
<keyword evidence="2" id="KW-0809">Transit peptide</keyword>
<evidence type="ECO:0000313" key="3">
    <source>
        <dbReference type="EMBL" id="KAK7069897.1"/>
    </source>
</evidence>
<proteinExistence type="inferred from homology"/>
<dbReference type="GO" id="GO:0005759">
    <property type="term" value="C:mitochondrial matrix"/>
    <property type="evidence" value="ECO:0007669"/>
    <property type="project" value="TreeGrafter"/>
</dbReference>
<dbReference type="GO" id="GO:0003676">
    <property type="term" value="F:nucleic acid binding"/>
    <property type="evidence" value="ECO:0007669"/>
    <property type="project" value="InterPro"/>
</dbReference>